<accession>A0A1F5ZKD7</accession>
<evidence type="ECO:0000256" key="7">
    <source>
        <dbReference type="RuleBase" id="RU004473"/>
    </source>
</evidence>
<dbReference type="AlphaFoldDB" id="A0A1F5ZKD7"/>
<feature type="domain" description="NAD(P)-binding" evidence="8">
    <location>
        <begin position="4"/>
        <end position="306"/>
    </location>
</feature>
<dbReference type="CDD" id="cd05246">
    <property type="entry name" value="dTDP_GD_SDR_e"/>
    <property type="match status" value="1"/>
</dbReference>
<sequence length="330" mass="37811">MKLLVTGGAGFIGSNFILYWISHYPNDAIVNLDKLTYAGNLENLKSIEKNQNYTFIRGDICDCDVVEKAMQGVDTIVHFAAESHVDRSITEPSDFIKTNITGTYTLLESALKNHVKRFHHISTDEVFGSLELDSLEKFDENTPYDPSSPYSASKASSDHLVRAYFRTYQLPITISNCSNNFGPFQYPEKLIPLTITNLMEGKKVPVYGDGKNVRDWLYVEDHCRAIDLILQKGKVGETYTIGGMTQDVSNIEIVGKIITLMDEDKGKIEFVTDRKGHDRRYAVDWKKIEGELGWKPVSDFDTWLAKTIDWYRKNENWWQPLKNQKWINQS</sequence>
<evidence type="ECO:0000256" key="2">
    <source>
        <dbReference type="ARBA" id="ARBA00001911"/>
    </source>
</evidence>
<dbReference type="GO" id="GO:0008460">
    <property type="term" value="F:dTDP-glucose 4,6-dehydratase activity"/>
    <property type="evidence" value="ECO:0007669"/>
    <property type="project" value="UniProtKB-EC"/>
</dbReference>
<evidence type="ECO:0000256" key="6">
    <source>
        <dbReference type="ARBA" id="ARBA00023239"/>
    </source>
</evidence>
<keyword evidence="6 7" id="KW-0456">Lyase</keyword>
<reference evidence="9 10" key="1">
    <citation type="journal article" date="2016" name="Nat. Commun.">
        <title>Thousands of microbial genomes shed light on interconnected biogeochemical processes in an aquifer system.</title>
        <authorList>
            <person name="Anantharaman K."/>
            <person name="Brown C.T."/>
            <person name="Hug L.A."/>
            <person name="Sharon I."/>
            <person name="Castelle C.J."/>
            <person name="Probst A.J."/>
            <person name="Thomas B.C."/>
            <person name="Singh A."/>
            <person name="Wilkins M.J."/>
            <person name="Karaoz U."/>
            <person name="Brodie E.L."/>
            <person name="Williams K.H."/>
            <person name="Hubbard S.S."/>
            <person name="Banfield J.F."/>
        </authorList>
    </citation>
    <scope>NUCLEOTIDE SEQUENCE [LARGE SCALE GENOMIC DNA]</scope>
</reference>
<dbReference type="PANTHER" id="PTHR43000">
    <property type="entry name" value="DTDP-D-GLUCOSE 4,6-DEHYDRATASE-RELATED"/>
    <property type="match status" value="1"/>
</dbReference>
<evidence type="ECO:0000256" key="5">
    <source>
        <dbReference type="ARBA" id="ARBA00023027"/>
    </source>
</evidence>
<dbReference type="NCBIfam" id="TIGR01181">
    <property type="entry name" value="dTDP_gluc_dehyt"/>
    <property type="match status" value="1"/>
</dbReference>
<dbReference type="SUPFAM" id="SSF51735">
    <property type="entry name" value="NAD(P)-binding Rossmann-fold domains"/>
    <property type="match status" value="1"/>
</dbReference>
<evidence type="ECO:0000256" key="3">
    <source>
        <dbReference type="ARBA" id="ARBA00008178"/>
    </source>
</evidence>
<evidence type="ECO:0000256" key="1">
    <source>
        <dbReference type="ARBA" id="ARBA00001539"/>
    </source>
</evidence>
<evidence type="ECO:0000256" key="4">
    <source>
        <dbReference type="ARBA" id="ARBA00011990"/>
    </source>
</evidence>
<comment type="similarity">
    <text evidence="3 7">Belongs to the NAD(P)-dependent epimerase/dehydratase family. dTDP-glucose dehydratase subfamily.</text>
</comment>
<dbReference type="Gene3D" id="3.40.50.720">
    <property type="entry name" value="NAD(P)-binding Rossmann-like Domain"/>
    <property type="match status" value="1"/>
</dbReference>
<dbReference type="EMBL" id="MFJL01000041">
    <property type="protein sequence ID" value="OGG12785.1"/>
    <property type="molecule type" value="Genomic_DNA"/>
</dbReference>
<dbReference type="InterPro" id="IPR016040">
    <property type="entry name" value="NAD(P)-bd_dom"/>
</dbReference>
<comment type="caution">
    <text evidence="9">The sequence shown here is derived from an EMBL/GenBank/DDBJ whole genome shotgun (WGS) entry which is preliminary data.</text>
</comment>
<evidence type="ECO:0000313" key="10">
    <source>
        <dbReference type="Proteomes" id="UP000176923"/>
    </source>
</evidence>
<name>A0A1F5ZKD7_9BACT</name>
<dbReference type="STRING" id="1798382.A3D77_07040"/>
<dbReference type="InterPro" id="IPR005888">
    <property type="entry name" value="dTDP_Gluc_deHydtase"/>
</dbReference>
<dbReference type="Pfam" id="PF16363">
    <property type="entry name" value="GDP_Man_Dehyd"/>
    <property type="match status" value="1"/>
</dbReference>
<comment type="cofactor">
    <cofactor evidence="2 7">
        <name>NAD(+)</name>
        <dbReference type="ChEBI" id="CHEBI:57540"/>
    </cofactor>
</comment>
<keyword evidence="5" id="KW-0520">NAD</keyword>
<dbReference type="Gene3D" id="3.90.25.10">
    <property type="entry name" value="UDP-galactose 4-epimerase, domain 1"/>
    <property type="match status" value="1"/>
</dbReference>
<protein>
    <recommendedName>
        <fullName evidence="4 7">dTDP-glucose 4,6-dehydratase</fullName>
        <ecNumber evidence="4 7">4.2.1.46</ecNumber>
    </recommendedName>
</protein>
<evidence type="ECO:0000259" key="8">
    <source>
        <dbReference type="Pfam" id="PF16363"/>
    </source>
</evidence>
<organism evidence="9 10">
    <name type="scientific">Candidatus Gottesmanbacteria bacterium RIFCSPHIGHO2_02_FULL_39_11</name>
    <dbReference type="NCBI Taxonomy" id="1798382"/>
    <lineage>
        <taxon>Bacteria</taxon>
        <taxon>Candidatus Gottesmaniibacteriota</taxon>
    </lineage>
</organism>
<dbReference type="Proteomes" id="UP000176923">
    <property type="component" value="Unassembled WGS sequence"/>
</dbReference>
<dbReference type="InterPro" id="IPR036291">
    <property type="entry name" value="NAD(P)-bd_dom_sf"/>
</dbReference>
<proteinExistence type="inferred from homology"/>
<gene>
    <name evidence="9" type="ORF">A3D77_07040</name>
</gene>
<dbReference type="EC" id="4.2.1.46" evidence="4 7"/>
<comment type="catalytic activity">
    <reaction evidence="1 7">
        <text>dTDP-alpha-D-glucose = dTDP-4-dehydro-6-deoxy-alpha-D-glucose + H2O</text>
        <dbReference type="Rhea" id="RHEA:17221"/>
        <dbReference type="ChEBI" id="CHEBI:15377"/>
        <dbReference type="ChEBI" id="CHEBI:57477"/>
        <dbReference type="ChEBI" id="CHEBI:57649"/>
        <dbReference type="EC" id="4.2.1.46"/>
    </reaction>
</comment>
<evidence type="ECO:0000313" key="9">
    <source>
        <dbReference type="EMBL" id="OGG12785.1"/>
    </source>
</evidence>
<dbReference type="GO" id="GO:0009225">
    <property type="term" value="P:nucleotide-sugar metabolic process"/>
    <property type="evidence" value="ECO:0007669"/>
    <property type="project" value="InterPro"/>
</dbReference>
<dbReference type="FunFam" id="3.40.50.720:FF:000304">
    <property type="entry name" value="UDP-glucose 4,6-dehydratase"/>
    <property type="match status" value="1"/>
</dbReference>